<dbReference type="Proteomes" id="UP000695562">
    <property type="component" value="Unassembled WGS sequence"/>
</dbReference>
<accession>A0A8J4Q4G5</accession>
<comment type="caution">
    <text evidence="1">The sequence shown here is derived from an EMBL/GenBank/DDBJ whole genome shotgun (WGS) entry which is preliminary data.</text>
</comment>
<evidence type="ECO:0000313" key="1">
    <source>
        <dbReference type="EMBL" id="KAF2078054.1"/>
    </source>
</evidence>
<protein>
    <submittedName>
        <fullName evidence="1">Uncharacterized protein</fullName>
    </submittedName>
</protein>
<organism evidence="1 2">
    <name type="scientific">Polysphondylium violaceum</name>
    <dbReference type="NCBI Taxonomy" id="133409"/>
    <lineage>
        <taxon>Eukaryota</taxon>
        <taxon>Amoebozoa</taxon>
        <taxon>Evosea</taxon>
        <taxon>Eumycetozoa</taxon>
        <taxon>Dictyostelia</taxon>
        <taxon>Dictyosteliales</taxon>
        <taxon>Dictyosteliaceae</taxon>
        <taxon>Polysphondylium</taxon>
    </lineage>
</organism>
<gene>
    <name evidence="1" type="ORF">CYY_000605</name>
</gene>
<evidence type="ECO:0000313" key="2">
    <source>
        <dbReference type="Proteomes" id="UP000695562"/>
    </source>
</evidence>
<name>A0A8J4Q4G5_9MYCE</name>
<dbReference type="EMBL" id="AJWJ01000012">
    <property type="protein sequence ID" value="KAF2078054.1"/>
    <property type="molecule type" value="Genomic_DNA"/>
</dbReference>
<proteinExistence type="predicted"/>
<sequence>MDDITYLFFQTIRNKYLFQSILCLCKTDQDEIGYNYYDIPMGYLCRKNRWKIFDDKLNNHIKTIGNQSVPLYENKHHLINFTSLDVKDFFTHNKSFARFTKIWDCFKSSIENNCYCEGISILQLSTQVNADIEIIEKLSQVKDLLKSLVPVSIGVSGSIQIFEFFRKRINLDLLAMSLDASVSQSYDLAKHIIDLHCNQDPHAKFPINRYPLEIVKYLWQKVKKSNLRISRLPPDYQDTIDFFVKDIFAQENNQVSYAGIQLDFLNSGKIGNIQLLNQMLKVYGEEKLKVSQLPRPNHWSECTTTEALDFFIFNFPTVNWDIGDFAAKCKDLRLLKFLVEERDYDQFSPKVWDSSFEVLRYLSSYFSLLPPYAMAMNDIQIDIRIIKLLYKLHPKAVNNSLFQSCIGKGSLECVEFFLLKSIGNITVESFKKCLDNFDYKMFTMLKEFLCSTDKIKFDQIRTQLKTYVVYHHIILEKMIQNGNYNCIELVRELMDNQITITSGGGCVSSLQKKRVFNLIFNSSKPLRTVFQVFFTSIRDGYIQLTRSLIPFLQKKLGQQEFLDKHSDFDFDFQSSQRSLLEIAPYFSFSPLVSLKYPLFLNYKIFTFDKGLQRDQYIIQIAQAAKKLKCFSILDQLAEMNIGASDKYFDSQLYVFKDKDSTSVSISMTCKLNSKSLKYLYESGLMEVLYPIAYDQNKTLFEY</sequence>
<dbReference type="AlphaFoldDB" id="A0A8J4Q4G5"/>
<reference evidence="1" key="1">
    <citation type="submission" date="2020-01" db="EMBL/GenBank/DDBJ databases">
        <title>Development of genomics and gene disruption for Polysphondylium violaceum indicates a role for the polyketide synthase stlB in stalk morphogenesis.</title>
        <authorList>
            <person name="Narita B."/>
            <person name="Kawabe Y."/>
            <person name="Kin K."/>
            <person name="Saito T."/>
            <person name="Gibbs R."/>
            <person name="Kuspa A."/>
            <person name="Muzny D."/>
            <person name="Queller D."/>
            <person name="Richards S."/>
            <person name="Strassman J."/>
            <person name="Sucgang R."/>
            <person name="Worley K."/>
            <person name="Schaap P."/>
        </authorList>
    </citation>
    <scope>NUCLEOTIDE SEQUENCE</scope>
    <source>
        <strain evidence="1">QSvi11</strain>
    </source>
</reference>
<keyword evidence="2" id="KW-1185">Reference proteome</keyword>